<evidence type="ECO:0000313" key="3">
    <source>
        <dbReference type="EMBL" id="EHP48791.1"/>
    </source>
</evidence>
<dbReference type="SUPFAM" id="SSF49464">
    <property type="entry name" value="Carboxypeptidase regulatory domain-like"/>
    <property type="match status" value="1"/>
</dbReference>
<dbReference type="InterPro" id="IPR023997">
    <property type="entry name" value="TonB-dep_OMP_SusC/RagA_CS"/>
</dbReference>
<keyword evidence="1" id="KW-0472">Membrane</keyword>
<dbReference type="InterPro" id="IPR012910">
    <property type="entry name" value="Plug_dom"/>
</dbReference>
<dbReference type="RefSeq" id="WP_009136302.1">
    <property type="nucleotide sequence ID" value="NZ_JH594596.1"/>
</dbReference>
<name>H1DFW8_9BACT</name>
<keyword evidence="1" id="KW-0813">Transport</keyword>
<keyword evidence="1" id="KW-1134">Transmembrane beta strand</keyword>
<evidence type="ECO:0000256" key="1">
    <source>
        <dbReference type="PROSITE-ProRule" id="PRU01360"/>
    </source>
</evidence>
<evidence type="ECO:0000259" key="2">
    <source>
        <dbReference type="Pfam" id="PF07715"/>
    </source>
</evidence>
<dbReference type="eggNOG" id="COG1629">
    <property type="taxonomic scope" value="Bacteria"/>
</dbReference>
<dbReference type="InterPro" id="IPR023996">
    <property type="entry name" value="TonB-dep_OMP_SusC/RagA"/>
</dbReference>
<dbReference type="GO" id="GO:0009279">
    <property type="term" value="C:cell outer membrane"/>
    <property type="evidence" value="ECO:0007669"/>
    <property type="project" value="UniProtKB-SubCell"/>
</dbReference>
<dbReference type="PROSITE" id="PS52016">
    <property type="entry name" value="TONB_DEPENDENT_REC_3"/>
    <property type="match status" value="1"/>
</dbReference>
<protein>
    <submittedName>
        <fullName evidence="3">SusC/RagA family TonB-linked outer membrane protein</fullName>
    </submittedName>
</protein>
<dbReference type="HOGENOM" id="CLU_004317_1_0_10"/>
<comment type="caution">
    <text evidence="3">The sequence shown here is derived from an EMBL/GenBank/DDBJ whole genome shotgun (WGS) entry which is preliminary data.</text>
</comment>
<dbReference type="NCBIfam" id="TIGR04057">
    <property type="entry name" value="SusC_RagA_signa"/>
    <property type="match status" value="1"/>
</dbReference>
<dbReference type="NCBIfam" id="TIGR04056">
    <property type="entry name" value="OMP_RagA_SusC"/>
    <property type="match status" value="1"/>
</dbReference>
<gene>
    <name evidence="3" type="ORF">HMPREF9449_01154</name>
</gene>
<dbReference type="SUPFAM" id="SSF56935">
    <property type="entry name" value="Porins"/>
    <property type="match status" value="1"/>
</dbReference>
<accession>H1DFW8</accession>
<sequence>MKKSKIVQMYWGRRQFTASAVAVAFLSLLPTWESGAVYGSLPAKTSFAFTGNPGSFEKENLFIPGFYENDSEGLQQTKKITVKGYVADEKGEPMIGVNIRIPGTGTGTTTDLDGNFVLLVPEGTKKLLFTSVGYKDMEVVVKPEMEVKMEVDAQAMEEVVVVGYGKQKKVSVTGALSTIASEEVLKVSTPSLSNALAGQMPGIISRQTSGEPGYDQAQVYIRGIASFGNNNPLVLIDGVERDLNQINAQEVESFTILKDASATAVYGARGANGVILITTKRGVTGKPHITFRAEAAVLQALRLPKYVNGFEYASLMNEALRFSGQQERWTPEELQKYADGSDPYLYPSVDWADEVLHKTSWQTINNLSVTGGTDIFKYYMNVGFTLQDGLYREDPSNKYNTNANVKRYNFRSNIDVALAKNFTLQLGLGGIIQNGNYPGFSSPDIFQAMQMISPIAYPARNPDGTPGGAQAYVGFNPWGRVTQSGYSTQDRTTLQASFGANWELDFLLKGLSLRGLFSYDRYTQTNNVRIKEFEVKRYLGKDPETGEDLYSPVFREEKPLGYERENSANRAIYLEAQVNYNRTFGMHNITGMLLFNQREYVDLNADSRGNIPYRRRGFAGRITYSIADKYLLEGNFGYNGSENFPKGKRFGFFPSGSLGWIVSNENFWGIDAINRLKLRVSYGKVGNDLEFNL</sequence>
<proteinExistence type="inferred from homology"/>
<dbReference type="GeneID" id="98068741"/>
<dbReference type="Gene3D" id="2.60.40.1120">
    <property type="entry name" value="Carboxypeptidase-like, regulatory domain"/>
    <property type="match status" value="1"/>
</dbReference>
<dbReference type="InterPro" id="IPR037066">
    <property type="entry name" value="Plug_dom_sf"/>
</dbReference>
<comment type="similarity">
    <text evidence="1">Belongs to the TonB-dependent receptor family.</text>
</comment>
<reference evidence="3 4" key="1">
    <citation type="submission" date="2012-01" db="EMBL/GenBank/DDBJ databases">
        <title>The Genome Sequence of Odoribacter laneus YIT 12061.</title>
        <authorList>
            <consortium name="The Broad Institute Genome Sequencing Platform"/>
            <person name="Earl A."/>
            <person name="Ward D."/>
            <person name="Feldgarden M."/>
            <person name="Gevers D."/>
            <person name="Morotomi M."/>
            <person name="Young S.K."/>
            <person name="Zeng Q."/>
            <person name="Gargeya S."/>
            <person name="Fitzgerald M."/>
            <person name="Haas B."/>
            <person name="Abouelleil A."/>
            <person name="Alvarado L."/>
            <person name="Arachchi H.M."/>
            <person name="Berlin A."/>
            <person name="Chapman S.B."/>
            <person name="Gearin G."/>
            <person name="Goldberg J."/>
            <person name="Griggs A."/>
            <person name="Gujja S."/>
            <person name="Hansen M."/>
            <person name="Heiman D."/>
            <person name="Howarth C."/>
            <person name="Larimer J."/>
            <person name="Lui A."/>
            <person name="MacDonald P.J.P."/>
            <person name="McCowen C."/>
            <person name="Montmayeur A."/>
            <person name="Murphy C."/>
            <person name="Neiman D."/>
            <person name="Pearson M."/>
            <person name="Priest M."/>
            <person name="Roberts A."/>
            <person name="Saif S."/>
            <person name="Shea T."/>
            <person name="Sisk P."/>
            <person name="Stolte C."/>
            <person name="Sykes S."/>
            <person name="Wortman J."/>
            <person name="Nusbaum C."/>
            <person name="Birren B."/>
        </authorList>
    </citation>
    <scope>NUCLEOTIDE SEQUENCE [LARGE SCALE GENOMIC DNA]</scope>
    <source>
        <strain evidence="3 4">YIT 12061</strain>
    </source>
</reference>
<dbReference type="Pfam" id="PF07715">
    <property type="entry name" value="Plug"/>
    <property type="match status" value="1"/>
</dbReference>
<dbReference type="STRING" id="742817.HMPREF9449_01154"/>
<dbReference type="InterPro" id="IPR039426">
    <property type="entry name" value="TonB-dep_rcpt-like"/>
</dbReference>
<dbReference type="InterPro" id="IPR008969">
    <property type="entry name" value="CarboxyPept-like_regulatory"/>
</dbReference>
<dbReference type="AlphaFoldDB" id="H1DFW8"/>
<dbReference type="Proteomes" id="UP000004892">
    <property type="component" value="Unassembled WGS sequence"/>
</dbReference>
<keyword evidence="4" id="KW-1185">Reference proteome</keyword>
<keyword evidence="1" id="KW-0812">Transmembrane</keyword>
<dbReference type="Gene3D" id="2.170.130.10">
    <property type="entry name" value="TonB-dependent receptor, plug domain"/>
    <property type="match status" value="1"/>
</dbReference>
<dbReference type="Pfam" id="PF13715">
    <property type="entry name" value="CarbopepD_reg_2"/>
    <property type="match status" value="1"/>
</dbReference>
<evidence type="ECO:0000313" key="4">
    <source>
        <dbReference type="Proteomes" id="UP000004892"/>
    </source>
</evidence>
<organism evidence="3 4">
    <name type="scientific">Odoribacter laneus YIT 12061</name>
    <dbReference type="NCBI Taxonomy" id="742817"/>
    <lineage>
        <taxon>Bacteria</taxon>
        <taxon>Pseudomonadati</taxon>
        <taxon>Bacteroidota</taxon>
        <taxon>Bacteroidia</taxon>
        <taxon>Bacteroidales</taxon>
        <taxon>Odoribacteraceae</taxon>
        <taxon>Odoribacter</taxon>
    </lineage>
</organism>
<dbReference type="EMBL" id="ADMC01000017">
    <property type="protein sequence ID" value="EHP48791.1"/>
    <property type="molecule type" value="Genomic_DNA"/>
</dbReference>
<comment type="subcellular location">
    <subcellularLocation>
        <location evidence="1">Cell outer membrane</location>
        <topology evidence="1">Multi-pass membrane protein</topology>
    </subcellularLocation>
</comment>
<keyword evidence="1" id="KW-0998">Cell outer membrane</keyword>
<dbReference type="FunFam" id="2.170.130.10:FF:000003">
    <property type="entry name" value="SusC/RagA family TonB-linked outer membrane protein"/>
    <property type="match status" value="1"/>
</dbReference>
<dbReference type="PATRIC" id="fig|742817.3.peg.1224"/>
<feature type="domain" description="TonB-dependent receptor plug" evidence="2">
    <location>
        <begin position="169"/>
        <end position="274"/>
    </location>
</feature>